<evidence type="ECO:0000256" key="1">
    <source>
        <dbReference type="SAM" id="Phobius"/>
    </source>
</evidence>
<dbReference type="Proteomes" id="UP000291236">
    <property type="component" value="Plasmid 79K"/>
</dbReference>
<organism evidence="2 3">
    <name type="scientific">Fluviispira sanaruensis</name>
    <dbReference type="NCBI Taxonomy" id="2493639"/>
    <lineage>
        <taxon>Bacteria</taxon>
        <taxon>Pseudomonadati</taxon>
        <taxon>Bdellovibrionota</taxon>
        <taxon>Oligoflexia</taxon>
        <taxon>Silvanigrellales</taxon>
        <taxon>Silvanigrellaceae</taxon>
        <taxon>Fluviispira</taxon>
    </lineage>
</organism>
<keyword evidence="3" id="KW-1185">Reference proteome</keyword>
<keyword evidence="2" id="KW-0614">Plasmid</keyword>
<dbReference type="AlphaFoldDB" id="A0A4P2VNF4"/>
<geneLocation type="plasmid" evidence="2 3">
    <name>79K</name>
</geneLocation>
<accession>A0A4P2VNF4</accession>
<sequence length="214" mass="24179">MNDENKKIKEKRNWNLIIYNLSKFYYFWQIFNPIIFIVLICYIVYLKAPNVPRIEISPALVIENGRVSRLACNSDDEAFKEVAVQLSESLAQILYAYSSSDSYSAKTAAFGINFEENSPSASKFHDFVVRNIELTAKGNSGEFKIDKEKIKAGSLPTDFSIYVVILSGTQLLQSKTGTVSQMKKLSVTFKFNMDRGSDGKVFKIIGFNPDFSSI</sequence>
<dbReference type="GeneID" id="39493218"/>
<evidence type="ECO:0000313" key="2">
    <source>
        <dbReference type="EMBL" id="BBH54631.1"/>
    </source>
</evidence>
<keyword evidence="1" id="KW-0472">Membrane</keyword>
<reference evidence="2 3" key="1">
    <citation type="submission" date="2018-12" db="EMBL/GenBank/DDBJ databases">
        <title>Rubrispira sanarue gen. nov., sp., nov., a member of the order Silvanigrellales, isolated from a brackish lake in Hamamatsu Japan.</title>
        <authorList>
            <person name="Maejima Y."/>
            <person name="Iino T."/>
            <person name="Muraguchi Y."/>
            <person name="Fukuda K."/>
            <person name="Nojiri H."/>
            <person name="Ohkuma M."/>
            <person name="Moriuchi R."/>
            <person name="Dohra H."/>
            <person name="Kimbara K."/>
            <person name="Shintani M."/>
        </authorList>
    </citation>
    <scope>NUCLEOTIDE SEQUENCE [LARGE SCALE GENOMIC DNA]</scope>
    <source>
        <strain evidence="2 3">RF1110005</strain>
        <plasmid evidence="2 3">79K</plasmid>
    </source>
</reference>
<evidence type="ECO:0000313" key="3">
    <source>
        <dbReference type="Proteomes" id="UP000291236"/>
    </source>
</evidence>
<dbReference type="EMBL" id="AP019369">
    <property type="protein sequence ID" value="BBH54631.1"/>
    <property type="molecule type" value="Genomic_DNA"/>
</dbReference>
<name>A0A4P2VNF4_FLUSA</name>
<proteinExistence type="predicted"/>
<feature type="transmembrane region" description="Helical" evidence="1">
    <location>
        <begin position="24"/>
        <end position="45"/>
    </location>
</feature>
<keyword evidence="1" id="KW-1133">Transmembrane helix</keyword>
<keyword evidence="1" id="KW-0812">Transmembrane</keyword>
<gene>
    <name evidence="2" type="ORF">JCM31447_31050</name>
</gene>
<dbReference type="KEGG" id="sbf:JCM31447_31050"/>
<dbReference type="RefSeq" id="WP_130613011.1">
    <property type="nucleotide sequence ID" value="NZ_AP019369.1"/>
</dbReference>
<protein>
    <submittedName>
        <fullName evidence="2">Uncharacterized protein</fullName>
    </submittedName>
</protein>